<keyword evidence="1" id="KW-1133">Transmembrane helix</keyword>
<dbReference type="Pfam" id="PF13346">
    <property type="entry name" value="ABC2_membrane_5"/>
    <property type="match status" value="1"/>
</dbReference>
<reference evidence="2 3" key="1">
    <citation type="submission" date="2021-03" db="EMBL/GenBank/DDBJ databases">
        <title>Enterococcal diversity collection.</title>
        <authorList>
            <person name="Gilmore M.S."/>
            <person name="Schwartzman J."/>
            <person name="Van Tyne D."/>
            <person name="Martin M."/>
            <person name="Earl A.M."/>
            <person name="Manson A.L."/>
            <person name="Straub T."/>
            <person name="Salamzade R."/>
            <person name="Saavedra J."/>
            <person name="Lebreton F."/>
            <person name="Prichula J."/>
            <person name="Schaufler K."/>
            <person name="Gaca A."/>
            <person name="Sgardioli B."/>
            <person name="Wagenaar J."/>
            <person name="Strong T."/>
        </authorList>
    </citation>
    <scope>NUCLEOTIDE SEQUENCE [LARGE SCALE GENOMIC DNA]</scope>
    <source>
        <strain evidence="2 3">MJM16</strain>
    </source>
</reference>
<protein>
    <submittedName>
        <fullName evidence="2">ABC-2 transporter permease</fullName>
    </submittedName>
</protein>
<evidence type="ECO:0000256" key="1">
    <source>
        <dbReference type="SAM" id="Phobius"/>
    </source>
</evidence>
<proteinExistence type="predicted"/>
<gene>
    <name evidence="2" type="ORF">JZO85_08950</name>
</gene>
<accession>A0ABS3HG14</accession>
<dbReference type="Proteomes" id="UP000664495">
    <property type="component" value="Unassembled WGS sequence"/>
</dbReference>
<feature type="transmembrane region" description="Helical" evidence="1">
    <location>
        <begin position="115"/>
        <end position="137"/>
    </location>
</feature>
<feature type="transmembrane region" description="Helical" evidence="1">
    <location>
        <begin position="37"/>
        <end position="57"/>
    </location>
</feature>
<dbReference type="EMBL" id="JAFLVR010000020">
    <property type="protein sequence ID" value="MBO0452395.1"/>
    <property type="molecule type" value="Genomic_DNA"/>
</dbReference>
<comment type="caution">
    <text evidence="2">The sequence shown here is derived from an EMBL/GenBank/DDBJ whole genome shotgun (WGS) entry which is preliminary data.</text>
</comment>
<evidence type="ECO:0000313" key="3">
    <source>
        <dbReference type="Proteomes" id="UP000664495"/>
    </source>
</evidence>
<name>A0ABS3HG14_9ENTE</name>
<feature type="transmembrane region" description="Helical" evidence="1">
    <location>
        <begin position="188"/>
        <end position="208"/>
    </location>
</feature>
<dbReference type="RefSeq" id="WP_207108167.1">
    <property type="nucleotide sequence ID" value="NZ_JAFLVR010000020.1"/>
</dbReference>
<dbReference type="InterPro" id="IPR025699">
    <property type="entry name" value="ABC2_memb-like"/>
</dbReference>
<feature type="transmembrane region" description="Helical" evidence="1">
    <location>
        <begin position="12"/>
        <end position="31"/>
    </location>
</feature>
<evidence type="ECO:0000313" key="2">
    <source>
        <dbReference type="EMBL" id="MBO0452395.1"/>
    </source>
</evidence>
<dbReference type="PANTHER" id="PTHR41309">
    <property type="entry name" value="MEMBRANE PROTEIN-RELATED"/>
    <property type="match status" value="1"/>
</dbReference>
<organism evidence="2 3">
    <name type="scientific">Candidatus Enterococcus murrayae</name>
    <dbReference type="NCBI Taxonomy" id="2815321"/>
    <lineage>
        <taxon>Bacteria</taxon>
        <taxon>Bacillati</taxon>
        <taxon>Bacillota</taxon>
        <taxon>Bacilli</taxon>
        <taxon>Lactobacillales</taxon>
        <taxon>Enterococcaceae</taxon>
        <taxon>Enterococcus</taxon>
    </lineage>
</organism>
<keyword evidence="3" id="KW-1185">Reference proteome</keyword>
<keyword evidence="1" id="KW-0472">Membrane</keyword>
<feature type="transmembrane region" description="Helical" evidence="1">
    <location>
        <begin position="82"/>
        <end position="103"/>
    </location>
</feature>
<feature type="transmembrane region" description="Helical" evidence="1">
    <location>
        <begin position="149"/>
        <end position="168"/>
    </location>
</feature>
<sequence>MKGLYIKDLRLLAKQKLFFLAIIFLTVMNAYNLESLSIVPSLMLFFFVTLIFTTVTYDEMNHGLTFLFTLPISRKKYIVQKYSLAIIGSIVALLLSIAIVFIMTGIQGKSVNLEAFSIILFSLFIAGLFYISLMMPIYFKFGEEKSRMIMILVMGVIFFFAFLGRSLVERLSIDIDMILQRITNAPLWLMLAAGTTAAGILCILSYFLSFRILGKKEF</sequence>
<keyword evidence="1" id="KW-0812">Transmembrane</keyword>
<dbReference type="PANTHER" id="PTHR41309:SF2">
    <property type="entry name" value="MEMBRANE PROTEIN"/>
    <property type="match status" value="1"/>
</dbReference>